<sequence length="167" mass="18721">MKIFLVGFMGCGKSTLGRKLAARLGYKFIDLDELFEQKEGTTIAKYFVSHGEEAFRQEESNILKYTDFGEQSIISTGGGLPCYFDHMDWMNANGKVIYIQMSPKALASRLEYGKEERPLLHGKHGEDLVAFIAEKLAERETHYLKSGIVADGMSLTAEKLEEILANS</sequence>
<comment type="similarity">
    <text evidence="7">Belongs to the shikimate kinase family.</text>
</comment>
<dbReference type="GO" id="GO:0005524">
    <property type="term" value="F:ATP binding"/>
    <property type="evidence" value="ECO:0007669"/>
    <property type="project" value="UniProtKB-UniRule"/>
</dbReference>
<feature type="binding site" evidence="7">
    <location>
        <position position="117"/>
    </location>
    <ligand>
        <name>ATP</name>
        <dbReference type="ChEBI" id="CHEBI:30616"/>
    </ligand>
</feature>
<dbReference type="PANTHER" id="PTHR21087">
    <property type="entry name" value="SHIKIMATE KINASE"/>
    <property type="match status" value="1"/>
</dbReference>
<name>A0A1Q6A2T8_9SPHI</name>
<dbReference type="GO" id="GO:0009423">
    <property type="term" value="P:chorismate biosynthetic process"/>
    <property type="evidence" value="ECO:0007669"/>
    <property type="project" value="UniProtKB-UniRule"/>
</dbReference>
<dbReference type="UniPathway" id="UPA00053">
    <property type="reaction ID" value="UER00088"/>
</dbReference>
<keyword evidence="3 7" id="KW-0547">Nucleotide-binding</keyword>
<dbReference type="CDD" id="cd00464">
    <property type="entry name" value="SK"/>
    <property type="match status" value="1"/>
</dbReference>
<keyword evidence="7" id="KW-0479">Metal-binding</keyword>
<dbReference type="GO" id="GO:0004765">
    <property type="term" value="F:shikimate kinase activity"/>
    <property type="evidence" value="ECO:0007669"/>
    <property type="project" value="UniProtKB-UniRule"/>
</dbReference>
<keyword evidence="1 7" id="KW-0028">Amino-acid biosynthesis</keyword>
<dbReference type="GO" id="GO:0008652">
    <property type="term" value="P:amino acid biosynthetic process"/>
    <property type="evidence" value="ECO:0007669"/>
    <property type="project" value="UniProtKB-KW"/>
</dbReference>
<comment type="catalytic activity">
    <reaction evidence="7">
        <text>shikimate + ATP = 3-phosphoshikimate + ADP + H(+)</text>
        <dbReference type="Rhea" id="RHEA:13121"/>
        <dbReference type="ChEBI" id="CHEBI:15378"/>
        <dbReference type="ChEBI" id="CHEBI:30616"/>
        <dbReference type="ChEBI" id="CHEBI:36208"/>
        <dbReference type="ChEBI" id="CHEBI:145989"/>
        <dbReference type="ChEBI" id="CHEBI:456216"/>
        <dbReference type="EC" id="2.7.1.71"/>
    </reaction>
</comment>
<dbReference type="RefSeq" id="WP_074490913.1">
    <property type="nucleotide sequence ID" value="NZ_FPAM01000012.1"/>
</dbReference>
<evidence type="ECO:0000256" key="6">
    <source>
        <dbReference type="ARBA" id="ARBA00023141"/>
    </source>
</evidence>
<dbReference type="GO" id="GO:0005829">
    <property type="term" value="C:cytosol"/>
    <property type="evidence" value="ECO:0007669"/>
    <property type="project" value="TreeGrafter"/>
</dbReference>
<dbReference type="EC" id="2.7.1.71" evidence="7"/>
<keyword evidence="2 7" id="KW-0808">Transferase</keyword>
<accession>A0A1Q6A2T8</accession>
<comment type="subunit">
    <text evidence="7">Monomer.</text>
</comment>
<dbReference type="EMBL" id="MPPL01000001">
    <property type="protein sequence ID" value="OKS88323.1"/>
    <property type="molecule type" value="Genomic_DNA"/>
</dbReference>
<dbReference type="SUPFAM" id="SSF52540">
    <property type="entry name" value="P-loop containing nucleoside triphosphate hydrolases"/>
    <property type="match status" value="1"/>
</dbReference>
<dbReference type="HAMAP" id="MF_00109">
    <property type="entry name" value="Shikimate_kinase"/>
    <property type="match status" value="1"/>
</dbReference>
<feature type="binding site" evidence="7">
    <location>
        <position position="14"/>
    </location>
    <ligand>
        <name>Mg(2+)</name>
        <dbReference type="ChEBI" id="CHEBI:18420"/>
    </ligand>
</feature>
<comment type="function">
    <text evidence="7">Catalyzes the specific phosphorylation of the 3-hydroxyl group of shikimic acid using ATP as a cosubstrate.</text>
</comment>
<dbReference type="Gene3D" id="3.40.50.300">
    <property type="entry name" value="P-loop containing nucleotide triphosphate hydrolases"/>
    <property type="match status" value="1"/>
</dbReference>
<dbReference type="GO" id="GO:0000287">
    <property type="term" value="F:magnesium ion binding"/>
    <property type="evidence" value="ECO:0007669"/>
    <property type="project" value="UniProtKB-UniRule"/>
</dbReference>
<dbReference type="STRING" id="1302689.RG47T_3789"/>
<keyword evidence="5 7" id="KW-0067">ATP-binding</keyword>
<dbReference type="InterPro" id="IPR000623">
    <property type="entry name" value="Shikimate_kinase/TSH1"/>
</dbReference>
<keyword evidence="9" id="KW-1185">Reference proteome</keyword>
<keyword evidence="4 7" id="KW-0418">Kinase</keyword>
<dbReference type="AlphaFoldDB" id="A0A1Q6A2T8"/>
<evidence type="ECO:0000256" key="5">
    <source>
        <dbReference type="ARBA" id="ARBA00022840"/>
    </source>
</evidence>
<dbReference type="OrthoDB" id="9800332at2"/>
<evidence type="ECO:0000256" key="1">
    <source>
        <dbReference type="ARBA" id="ARBA00022605"/>
    </source>
</evidence>
<reference evidence="8 9" key="1">
    <citation type="submission" date="2016-11" db="EMBL/GenBank/DDBJ databases">
        <title>Whole Genome Sequencing of Mucilaginibacter polytrichastri RG4-7(T) isolated from the moss sample.</title>
        <authorList>
            <person name="Li Y."/>
        </authorList>
    </citation>
    <scope>NUCLEOTIDE SEQUENCE [LARGE SCALE GENOMIC DNA]</scope>
    <source>
        <strain evidence="8 9">RG4-7</strain>
    </source>
</reference>
<keyword evidence="6 7" id="KW-0057">Aromatic amino acid biosynthesis</keyword>
<feature type="binding site" evidence="7">
    <location>
        <position position="56"/>
    </location>
    <ligand>
        <name>substrate</name>
    </ligand>
</feature>
<keyword evidence="7" id="KW-0460">Magnesium</keyword>
<gene>
    <name evidence="7" type="primary">aroK</name>
    <name evidence="8" type="ORF">RG47T_3789</name>
</gene>
<dbReference type="InterPro" id="IPR027417">
    <property type="entry name" value="P-loop_NTPase"/>
</dbReference>
<dbReference type="GO" id="GO:0009073">
    <property type="term" value="P:aromatic amino acid family biosynthetic process"/>
    <property type="evidence" value="ECO:0007669"/>
    <property type="project" value="UniProtKB-KW"/>
</dbReference>
<comment type="subcellular location">
    <subcellularLocation>
        <location evidence="7">Cytoplasm</location>
    </subcellularLocation>
</comment>
<evidence type="ECO:0000256" key="2">
    <source>
        <dbReference type="ARBA" id="ARBA00022679"/>
    </source>
</evidence>
<dbReference type="PRINTS" id="PR01100">
    <property type="entry name" value="SHIKIMTKNASE"/>
</dbReference>
<organism evidence="8 9">
    <name type="scientific">Mucilaginibacter polytrichastri</name>
    <dbReference type="NCBI Taxonomy" id="1302689"/>
    <lineage>
        <taxon>Bacteria</taxon>
        <taxon>Pseudomonadati</taxon>
        <taxon>Bacteroidota</taxon>
        <taxon>Sphingobacteriia</taxon>
        <taxon>Sphingobacteriales</taxon>
        <taxon>Sphingobacteriaceae</taxon>
        <taxon>Mucilaginibacter</taxon>
    </lineage>
</organism>
<proteinExistence type="inferred from homology"/>
<comment type="caution">
    <text evidence="7">Lacks conserved residue(s) required for the propagation of feature annotation.</text>
</comment>
<comment type="pathway">
    <text evidence="7">Metabolic intermediate biosynthesis; chorismate biosynthesis; chorismate from D-erythrose 4-phosphate and phosphoenolpyruvate: step 5/7.</text>
</comment>
<feature type="binding site" evidence="7">
    <location>
        <position position="78"/>
    </location>
    <ligand>
        <name>substrate</name>
    </ligand>
</feature>
<dbReference type="Pfam" id="PF01202">
    <property type="entry name" value="SKI"/>
    <property type="match status" value="1"/>
</dbReference>
<dbReference type="PANTHER" id="PTHR21087:SF16">
    <property type="entry name" value="SHIKIMATE KINASE 1, CHLOROPLASTIC"/>
    <property type="match status" value="1"/>
</dbReference>
<protein>
    <recommendedName>
        <fullName evidence="7">Shikimate kinase</fullName>
        <shortName evidence="7">SK</shortName>
        <ecNumber evidence="7">2.7.1.71</ecNumber>
    </recommendedName>
</protein>
<feature type="binding site" evidence="7">
    <location>
        <begin position="10"/>
        <end position="15"/>
    </location>
    <ligand>
        <name>ATP</name>
        <dbReference type="ChEBI" id="CHEBI:30616"/>
    </ligand>
</feature>
<evidence type="ECO:0000256" key="7">
    <source>
        <dbReference type="HAMAP-Rule" id="MF_00109"/>
    </source>
</evidence>
<dbReference type="Proteomes" id="UP000186720">
    <property type="component" value="Unassembled WGS sequence"/>
</dbReference>
<dbReference type="InterPro" id="IPR031322">
    <property type="entry name" value="Shikimate/glucono_kinase"/>
</dbReference>
<feature type="binding site" evidence="7">
    <location>
        <position position="139"/>
    </location>
    <ligand>
        <name>substrate</name>
    </ligand>
</feature>
<feature type="binding site" evidence="7">
    <location>
        <position position="32"/>
    </location>
    <ligand>
        <name>substrate</name>
    </ligand>
</feature>
<evidence type="ECO:0000313" key="9">
    <source>
        <dbReference type="Proteomes" id="UP000186720"/>
    </source>
</evidence>
<comment type="caution">
    <text evidence="8">The sequence shown here is derived from an EMBL/GenBank/DDBJ whole genome shotgun (WGS) entry which is preliminary data.</text>
</comment>
<evidence type="ECO:0000313" key="8">
    <source>
        <dbReference type="EMBL" id="OKS88323.1"/>
    </source>
</evidence>
<evidence type="ECO:0000256" key="3">
    <source>
        <dbReference type="ARBA" id="ARBA00022741"/>
    </source>
</evidence>
<evidence type="ECO:0000256" key="4">
    <source>
        <dbReference type="ARBA" id="ARBA00022777"/>
    </source>
</evidence>
<comment type="cofactor">
    <cofactor evidence="7">
        <name>Mg(2+)</name>
        <dbReference type="ChEBI" id="CHEBI:18420"/>
    </cofactor>
    <text evidence="7">Binds 1 Mg(2+) ion per subunit.</text>
</comment>
<keyword evidence="7" id="KW-0963">Cytoplasm</keyword>